<name>U3C9S3_9VIBR</name>
<dbReference type="Proteomes" id="UP000016567">
    <property type="component" value="Unassembled WGS sequence"/>
</dbReference>
<keyword evidence="2" id="KW-1185">Reference proteome</keyword>
<organism evidence="1 2">
    <name type="scientific">Vibrio azureus NBRC 104587</name>
    <dbReference type="NCBI Taxonomy" id="1219077"/>
    <lineage>
        <taxon>Bacteria</taxon>
        <taxon>Pseudomonadati</taxon>
        <taxon>Pseudomonadota</taxon>
        <taxon>Gammaproteobacteria</taxon>
        <taxon>Vibrionales</taxon>
        <taxon>Vibrionaceae</taxon>
        <taxon>Vibrio</taxon>
    </lineage>
</organism>
<proteinExistence type="predicted"/>
<accession>U3C9S3</accession>
<sequence length="526" mass="58221">MKLNQRLTINGEPQVLVDAQVILELCAGGRATFVVKGEVKPNDLVLFDIGYEAELVRYFDGYVSKAQPAQNGFTRFIARERSGLLASRWPVSIQHATISEIIEQLSFDTGLDFVLPEQDYVYERIANFTSQGSGYQLLSHLGRAFQLEDFVWFQQSDGQIYLGEFTESRWHSRPITIDPALAKRAKNGESMTLAVMPSVRPGVVLNDKRITQVHLQQGNMTLYWAQGPSSEKRKMHYLFPELAAGHHLPKLARVVAITDQSQAGQENHPFRPRYAVDVQLLDQHGRDDALVPLYKAVPLPTGIGGPEQGQLAMPTEGSIVEIAFAYGCSDKPFIRTVLGDGWSLPSLAPGEQRTQQRHEVYWNTDAAGHHRQSTDQTRLIEAFQTTERAEQHTSEFGLHELFTVEHSQEWIGGQKRIEAMGAIDVLAGDAMNLATLESMHLASGGEWAQVIGQLRDVVVGLDDKLTVLGNQVIKVEKDIEASAKNMRFSADLITMNGGKGVVQGDCICAYTGKPHSDLSSTVKAGK</sequence>
<gene>
    <name evidence="1" type="ORF">VAZ01S_125_00050</name>
</gene>
<dbReference type="STRING" id="1219077.VAZ01S_125_00050"/>
<dbReference type="AlphaFoldDB" id="U3C9S3"/>
<comment type="caution">
    <text evidence="1">The sequence shown here is derived from an EMBL/GenBank/DDBJ whole genome shotgun (WGS) entry which is preliminary data.</text>
</comment>
<protein>
    <recommendedName>
        <fullName evidence="3">Gp5/Type VI secretion system Vgr protein OB-fold domain-containing protein</fullName>
    </recommendedName>
</protein>
<dbReference type="RefSeq" id="WP_021711841.1">
    <property type="nucleotide sequence ID" value="NZ_BATL01000125.1"/>
</dbReference>
<dbReference type="eggNOG" id="COG3501">
    <property type="taxonomic scope" value="Bacteria"/>
</dbReference>
<dbReference type="SUPFAM" id="SSF69349">
    <property type="entry name" value="Phage fibre proteins"/>
    <property type="match status" value="1"/>
</dbReference>
<evidence type="ECO:0000313" key="2">
    <source>
        <dbReference type="Proteomes" id="UP000016567"/>
    </source>
</evidence>
<evidence type="ECO:0008006" key="3">
    <source>
        <dbReference type="Google" id="ProtNLM"/>
    </source>
</evidence>
<dbReference type="SUPFAM" id="SSF69255">
    <property type="entry name" value="gp5 N-terminal domain-like"/>
    <property type="match status" value="1"/>
</dbReference>
<evidence type="ECO:0000313" key="1">
    <source>
        <dbReference type="EMBL" id="GAD78109.1"/>
    </source>
</evidence>
<dbReference type="EMBL" id="BATL01000125">
    <property type="protein sequence ID" value="GAD78109.1"/>
    <property type="molecule type" value="Genomic_DNA"/>
</dbReference>
<reference evidence="1 2" key="1">
    <citation type="submission" date="2013-09" db="EMBL/GenBank/DDBJ databases">
        <title>Whole genome shotgun sequence of Vibrio azureus NBRC 104587.</title>
        <authorList>
            <person name="Isaki S."/>
            <person name="Hosoyama A."/>
            <person name="Numata M."/>
            <person name="Hashimoto M."/>
            <person name="Hosoyama Y."/>
            <person name="Tsuchikane K."/>
            <person name="Noguchi M."/>
            <person name="Hirakata S."/>
            <person name="Ichikawa N."/>
            <person name="Ohji S."/>
            <person name="Yamazoe A."/>
            <person name="Fujita N."/>
        </authorList>
    </citation>
    <scope>NUCLEOTIDE SEQUENCE [LARGE SCALE GENOMIC DNA]</scope>
    <source>
        <strain evidence="1 2">NBRC 104587</strain>
    </source>
</reference>